<accession>A0A0K6GCB7</accession>
<evidence type="ECO:0000313" key="1">
    <source>
        <dbReference type="EMBL" id="CUA76120.1"/>
    </source>
</evidence>
<keyword evidence="2" id="KW-1185">Reference proteome</keyword>
<evidence type="ECO:0008006" key="3">
    <source>
        <dbReference type="Google" id="ProtNLM"/>
    </source>
</evidence>
<proteinExistence type="predicted"/>
<dbReference type="Proteomes" id="UP000044841">
    <property type="component" value="Unassembled WGS sequence"/>
</dbReference>
<protein>
    <recommendedName>
        <fullName evidence="3">Kex protein</fullName>
    </recommendedName>
</protein>
<gene>
    <name evidence="1" type="ORF">RSOLAG22IIIB_12045</name>
</gene>
<dbReference type="EMBL" id="CYGV01001624">
    <property type="protein sequence ID" value="CUA76120.1"/>
    <property type="molecule type" value="Genomic_DNA"/>
</dbReference>
<evidence type="ECO:0000313" key="2">
    <source>
        <dbReference type="Proteomes" id="UP000044841"/>
    </source>
</evidence>
<sequence length="267" mass="29494">MPLIWIANLEDFRTDDGVNWSSVSEIRKYLAPLRLLRDSHIMTEPSLVIRKFITSSVVKDIILSASSYRYLSLYRMNMGLSITLNTSSGSVATATIRSTLGAGLMHHQHQAGTSEDGLPWNICDYIEDYRLSTILDVIGSVGGLFALLQAAHLLFFGRPLFWGIIGAKTISPFGILGGCCSRGFKRRLREEYHGKSNEDGAATIQIVKFLRDFVIDFGPADLDPEEESVRVVTPLPSTSIGNDGDFSGTHIPLMKRESTVQEPVLAE</sequence>
<name>A0A0K6GCB7_9AGAM</name>
<organism evidence="1 2">
    <name type="scientific">Rhizoctonia solani</name>
    <dbReference type="NCBI Taxonomy" id="456999"/>
    <lineage>
        <taxon>Eukaryota</taxon>
        <taxon>Fungi</taxon>
        <taxon>Dikarya</taxon>
        <taxon>Basidiomycota</taxon>
        <taxon>Agaricomycotina</taxon>
        <taxon>Agaricomycetes</taxon>
        <taxon>Cantharellales</taxon>
        <taxon>Ceratobasidiaceae</taxon>
        <taxon>Rhizoctonia</taxon>
    </lineage>
</organism>
<reference evidence="1 2" key="1">
    <citation type="submission" date="2015-07" db="EMBL/GenBank/DDBJ databases">
        <authorList>
            <person name="Noorani M."/>
        </authorList>
    </citation>
    <scope>NUCLEOTIDE SEQUENCE [LARGE SCALE GENOMIC DNA]</scope>
    <source>
        <strain evidence="1">BBA 69670</strain>
    </source>
</reference>
<dbReference type="AlphaFoldDB" id="A0A0K6GCB7"/>